<feature type="region of interest" description="Disordered" evidence="1">
    <location>
        <begin position="962"/>
        <end position="1044"/>
    </location>
</feature>
<feature type="compositionally biased region" description="Acidic residues" evidence="1">
    <location>
        <begin position="826"/>
        <end position="837"/>
    </location>
</feature>
<evidence type="ECO:0000313" key="3">
    <source>
        <dbReference type="Proteomes" id="UP001527925"/>
    </source>
</evidence>
<comment type="caution">
    <text evidence="2">The sequence shown here is derived from an EMBL/GenBank/DDBJ whole genome shotgun (WGS) entry which is preliminary data.</text>
</comment>
<evidence type="ECO:0000256" key="1">
    <source>
        <dbReference type="SAM" id="MobiDB-lite"/>
    </source>
</evidence>
<feature type="region of interest" description="Disordered" evidence="1">
    <location>
        <begin position="809"/>
        <end position="837"/>
    </location>
</feature>
<feature type="compositionally biased region" description="Pro residues" evidence="1">
    <location>
        <begin position="1110"/>
        <end position="1126"/>
    </location>
</feature>
<feature type="region of interest" description="Disordered" evidence="1">
    <location>
        <begin position="1082"/>
        <end position="1132"/>
    </location>
</feature>
<name>A0ABR4N985_9FUNG</name>
<dbReference type="EMBL" id="JADGIZ020000018">
    <property type="protein sequence ID" value="KAL2916102.1"/>
    <property type="molecule type" value="Genomic_DNA"/>
</dbReference>
<feature type="compositionally biased region" description="Basic residues" evidence="1">
    <location>
        <begin position="809"/>
        <end position="818"/>
    </location>
</feature>
<feature type="region of interest" description="Disordered" evidence="1">
    <location>
        <begin position="1"/>
        <end position="39"/>
    </location>
</feature>
<dbReference type="Proteomes" id="UP001527925">
    <property type="component" value="Unassembled WGS sequence"/>
</dbReference>
<sequence>MKPDLLAMASLEDLEEDTVPELPPKHPPAQPVREPQRSSFSALLSAFERPVAPQTPHDSGASSGGLPPALWSRVFVEVGTQHPATLRRLPLVCRTFRDACADPPVRAALLLAVHGRHLAFHQALLTAPHSLTFELAEALVREGALLPRFLVEQAHRRAVAGSLPLPAGTAEYLVAQAYRQYGDRLLIGGVDTMGVADEDEDDGGQGDAAAAAAAPHLPARRWLDDHAELTIALARDPIDLARTEVVVREHHYTPALNDALLASSFDLDVLWDGIARLALLDAETAMHLVRHSGVPFVTANDAVAVRILASMLWTPDALRAALAAGFSISHDVAVALLSDPRIATPTFGRVRSLMADLFPRDRLLSFIEDAMYELCRQNTRPAMRVIDFLLNEYEVPERTAGRALLAHPYDIRQMRMKRRYLLPLATTFGVAHGGMSDAFWPVVATKFGLGHVFVESCLIDMLVGGAIPTTLSPETNAMLFVDNGSSQGQSRGGVSAVAAGSAEAPITAGGLIAPPAVTKSGINRQRASVGQPSRMLFSWMSRQRPPDLDADAESSSRDSLAAMFDLGVPIRPTETFPVIAHMVYSSRKVPLRVLEYMSRVERGVLKSAPPKPNSPRDDNAFPAAEWLRVFRQCVLEEPNWVAVIPSDTVTASTPLDEADNVFLTSGADDIGSVLSAFGLGHSNGNGSGDSPISVASGAASLMSNRTTGTSSTSHYPASIVSGQTSTTNMSSIFGTSTKGFFHSFTETVRLMDPRDSQWKQLRRFHAAVRELALVLDEQVHLTQMRRASTDGLVDPHAIEEFLRLRRRRNGRRSRHGHRRNDSAAPLDDDTEFTNADDDYDEAEFGLLSGARRRKSSAAQVPFEPMDSDEEEEEFERLKSGVYLDGQQQSDEDGPAAEAEADAVAANGTLAAERLLDELEAFDPASEDTEPPTQPLTLEEVADAVADAAIMAAVGEIAAEARAARTPEPAAELDAKPSDTEEAVDSAADLESPSVKSPSEAGIAQAAEGIDGPAPASVMHRAADAEMSEAEMSEAMTPRPLEAQVQRANSLVPPIEAGAADDAASDASGHTVHGADAALPAQEAAQADAAPPMPPPKTPPRLKKQVSMAPLPEPLSPEPLSRPPLPPKDFGRPLLQIETTDMPRRRRLVSVGGPFQQWLHEAEAATEAAAAAAGGPARAKSLTPPSESPQVTFEEMLKGSPMRSDKPAAPANTVAASALSAVNTTTSWVRSWFSH</sequence>
<evidence type="ECO:0008006" key="4">
    <source>
        <dbReference type="Google" id="ProtNLM"/>
    </source>
</evidence>
<evidence type="ECO:0000313" key="2">
    <source>
        <dbReference type="EMBL" id="KAL2916102.1"/>
    </source>
</evidence>
<feature type="compositionally biased region" description="Pro residues" evidence="1">
    <location>
        <begin position="21"/>
        <end position="30"/>
    </location>
</feature>
<reference evidence="2 3" key="1">
    <citation type="submission" date="2023-09" db="EMBL/GenBank/DDBJ databases">
        <title>Pangenome analysis of Batrachochytrium dendrobatidis and related Chytrids.</title>
        <authorList>
            <person name="Yacoub M.N."/>
            <person name="Stajich J.E."/>
            <person name="James T.Y."/>
        </authorList>
    </citation>
    <scope>NUCLEOTIDE SEQUENCE [LARGE SCALE GENOMIC DNA]</scope>
    <source>
        <strain evidence="2 3">JEL0888</strain>
    </source>
</reference>
<protein>
    <recommendedName>
        <fullName evidence="4">F-box domain-containing protein</fullName>
    </recommendedName>
</protein>
<accession>A0ABR4N985</accession>
<feature type="compositionally biased region" description="Low complexity" evidence="1">
    <location>
        <begin position="962"/>
        <end position="971"/>
    </location>
</feature>
<organism evidence="2 3">
    <name type="scientific">Polyrhizophydium stewartii</name>
    <dbReference type="NCBI Taxonomy" id="2732419"/>
    <lineage>
        <taxon>Eukaryota</taxon>
        <taxon>Fungi</taxon>
        <taxon>Fungi incertae sedis</taxon>
        <taxon>Chytridiomycota</taxon>
        <taxon>Chytridiomycota incertae sedis</taxon>
        <taxon>Chytridiomycetes</taxon>
        <taxon>Rhizophydiales</taxon>
        <taxon>Rhizophydiales incertae sedis</taxon>
        <taxon>Polyrhizophydium</taxon>
    </lineage>
</organism>
<keyword evidence="3" id="KW-1185">Reference proteome</keyword>
<gene>
    <name evidence="2" type="ORF">HK105_204193</name>
</gene>
<proteinExistence type="predicted"/>